<dbReference type="Gene3D" id="1.10.10.60">
    <property type="entry name" value="Homeodomain-like"/>
    <property type="match status" value="1"/>
</dbReference>
<feature type="region of interest" description="Disordered" evidence="7">
    <location>
        <begin position="287"/>
        <end position="318"/>
    </location>
</feature>
<dbReference type="Pfam" id="PF16282">
    <property type="entry name" value="SANT_DAMP1_like"/>
    <property type="match status" value="1"/>
</dbReference>
<gene>
    <name evidence="9" type="ORF">M0813_11001</name>
</gene>
<keyword evidence="5" id="KW-0539">Nucleus</keyword>
<dbReference type="PANTHER" id="PTHR12855">
    <property type="entry name" value="DNA METHYLTRANSFERASE 1-ASSOCIATED PROTEIN 1 FAMILY MEMBER"/>
    <property type="match status" value="1"/>
</dbReference>
<accession>A0ABQ8X1B8</accession>
<evidence type="ECO:0000259" key="8">
    <source>
        <dbReference type="SMART" id="SM00717"/>
    </source>
</evidence>
<evidence type="ECO:0000256" key="3">
    <source>
        <dbReference type="ARBA" id="ARBA00023015"/>
    </source>
</evidence>
<evidence type="ECO:0000256" key="5">
    <source>
        <dbReference type="ARBA" id="ARBA00023242"/>
    </source>
</evidence>
<keyword evidence="6" id="KW-0175">Coiled coil</keyword>
<dbReference type="EMBL" id="JAOAOG010000345">
    <property type="protein sequence ID" value="KAJ6226311.1"/>
    <property type="molecule type" value="Genomic_DNA"/>
</dbReference>
<dbReference type="Proteomes" id="UP001150062">
    <property type="component" value="Unassembled WGS sequence"/>
</dbReference>
<comment type="caution">
    <text evidence="9">The sequence shown here is derived from an EMBL/GenBank/DDBJ whole genome shotgun (WGS) entry which is preliminary data.</text>
</comment>
<evidence type="ECO:0000313" key="9">
    <source>
        <dbReference type="EMBL" id="KAJ6226311.1"/>
    </source>
</evidence>
<protein>
    <submittedName>
        <fullName evidence="9">DNA methyltransferase 1-associated protein</fullName>
    </submittedName>
</protein>
<sequence length="703" mass="82539">MLEMEEVSTIIEQTIKEHQPPITPLVKIEIDPNKRHPITPWRYEQFVPIGRNDLQQLKRWKKQGNQTRIKQEQEQIELAFSRLNKQKQSNTQNEEGQEQVDIGKSIGQVPPNRMNLNPNNLNYQYRDGELNFIRYTEKEWKILFENQEDDFLDSDIGEEEDDEDEIEIEKETNNEQETEKMQIEKTSQQIDPLQPNLNLGFNFGDTNKVKVNGNENKNNMDNQNLHMSNNNINNDNNNNNSENVGMLNLGSSLTGNNEDSQFGSLTTNLGDVDFDFGISSNLNSNSNEMMNFSNKHSSSDNNRSVSNNNNNNNNNNETEFVGLSLFSDIKMDEISLFEENEDSQSSQLNEKKEVKNENMDMNLNKNDVNDNLNLNLNINEQDNHSLDLNLNFGNDLNINLNDQITIQNTNQQNTNRFNFNNNNNQRENNNLNSNSNNSNNLNNDNNNKNNNINNSNNNNNIKNNLNINNNNNNDLNINKNNTNNNQMLMEKGEIKKKIPTYLDWTKEETDFLLDLCEEFGLKFVVVYDRYNMHQKIKRNRSIEELKERYYYIARKIINYRYGHQSSLNLSLMRYKYNRKYEERRTQQIERLNQRTQTEIVNEKELSKEIDQILSNWNDQKNSLLIFKNLSFDQEPKSLKIEKKCKNLHINFPKAQSSRSISKINQIKKDIGLLLNFEKELKLKKMKLLLLTEIKNQLENESNN</sequence>
<keyword evidence="4" id="KW-0804">Transcription</keyword>
<evidence type="ECO:0000256" key="1">
    <source>
        <dbReference type="ARBA" id="ARBA00004123"/>
    </source>
</evidence>
<dbReference type="GO" id="GO:0032259">
    <property type="term" value="P:methylation"/>
    <property type="evidence" value="ECO:0007669"/>
    <property type="project" value="UniProtKB-KW"/>
</dbReference>
<feature type="domain" description="Myb-like" evidence="8">
    <location>
        <begin position="500"/>
        <end position="555"/>
    </location>
</feature>
<reference evidence="9" key="1">
    <citation type="submission" date="2022-08" db="EMBL/GenBank/DDBJ databases">
        <title>Novel sulfate-reducing endosymbionts in the free-living metamonad Anaeramoeba.</title>
        <authorList>
            <person name="Jerlstrom-Hultqvist J."/>
            <person name="Cepicka I."/>
            <person name="Gallot-Lavallee L."/>
            <person name="Salas-Leiva D."/>
            <person name="Curtis B.A."/>
            <person name="Zahonova K."/>
            <person name="Pipaliya S."/>
            <person name="Dacks J."/>
            <person name="Roger A.J."/>
        </authorList>
    </citation>
    <scope>NUCLEOTIDE SEQUENCE</scope>
    <source>
        <strain evidence="9">Schooner1</strain>
    </source>
</reference>
<keyword evidence="10" id="KW-1185">Reference proteome</keyword>
<dbReference type="InterPro" id="IPR032563">
    <property type="entry name" value="DAMP1_SANT-like"/>
</dbReference>
<dbReference type="InterPro" id="IPR001005">
    <property type="entry name" value="SANT/Myb"/>
</dbReference>
<dbReference type="PANTHER" id="PTHR12855:SF10">
    <property type="entry name" value="DNA METHYLTRANSFERASE 1-ASSOCIATED PROTEIN 1"/>
    <property type="match status" value="1"/>
</dbReference>
<organism evidence="9 10">
    <name type="scientific">Anaeramoeba flamelloides</name>
    <dbReference type="NCBI Taxonomy" id="1746091"/>
    <lineage>
        <taxon>Eukaryota</taxon>
        <taxon>Metamonada</taxon>
        <taxon>Anaeramoebidae</taxon>
        <taxon>Anaeramoeba</taxon>
    </lineage>
</organism>
<feature type="region of interest" description="Disordered" evidence="7">
    <location>
        <begin position="413"/>
        <end position="474"/>
    </location>
</feature>
<evidence type="ECO:0000256" key="4">
    <source>
        <dbReference type="ARBA" id="ARBA00023163"/>
    </source>
</evidence>
<dbReference type="InterPro" id="IPR027109">
    <property type="entry name" value="Swc4/Dmap1"/>
</dbReference>
<evidence type="ECO:0000313" key="10">
    <source>
        <dbReference type="Proteomes" id="UP001150062"/>
    </source>
</evidence>
<feature type="compositionally biased region" description="Low complexity" evidence="7">
    <location>
        <begin position="287"/>
        <end position="316"/>
    </location>
</feature>
<proteinExistence type="predicted"/>
<name>A0ABQ8X1B8_9EUKA</name>
<comment type="subcellular location">
    <subcellularLocation>
        <location evidence="1">Nucleus</location>
    </subcellularLocation>
</comment>
<keyword evidence="9" id="KW-0489">Methyltransferase</keyword>
<dbReference type="GO" id="GO:0008168">
    <property type="term" value="F:methyltransferase activity"/>
    <property type="evidence" value="ECO:0007669"/>
    <property type="project" value="UniProtKB-KW"/>
</dbReference>
<keyword evidence="2" id="KW-0156">Chromatin regulator</keyword>
<keyword evidence="9" id="KW-0808">Transferase</keyword>
<evidence type="ECO:0000256" key="6">
    <source>
        <dbReference type="SAM" id="Coils"/>
    </source>
</evidence>
<feature type="coiled-coil region" evidence="6">
    <location>
        <begin position="159"/>
        <end position="186"/>
    </location>
</feature>
<evidence type="ECO:0000256" key="7">
    <source>
        <dbReference type="SAM" id="MobiDB-lite"/>
    </source>
</evidence>
<evidence type="ECO:0000256" key="2">
    <source>
        <dbReference type="ARBA" id="ARBA00022853"/>
    </source>
</evidence>
<keyword evidence="3" id="KW-0805">Transcription regulation</keyword>
<dbReference type="SMART" id="SM00717">
    <property type="entry name" value="SANT"/>
    <property type="match status" value="1"/>
</dbReference>